<gene>
    <name evidence="2" type="ORF">BLIN9172_03259</name>
</gene>
<feature type="compositionally biased region" description="Basic and acidic residues" evidence="1">
    <location>
        <begin position="45"/>
        <end position="57"/>
    </location>
</feature>
<evidence type="ECO:0000256" key="1">
    <source>
        <dbReference type="SAM" id="MobiDB-lite"/>
    </source>
</evidence>
<dbReference type="EMBL" id="FXYY01000033">
    <property type="protein sequence ID" value="SMY00045.1"/>
    <property type="molecule type" value="Genomic_DNA"/>
</dbReference>
<dbReference type="RefSeq" id="WP_101555981.1">
    <property type="nucleotide sequence ID" value="NZ_FXYY01000033.1"/>
</dbReference>
<accession>A0A2H1KJS8</accession>
<evidence type="ECO:0000313" key="3">
    <source>
        <dbReference type="Proteomes" id="UP000234641"/>
    </source>
</evidence>
<reference evidence="2 3" key="1">
    <citation type="submission" date="2017-03" db="EMBL/GenBank/DDBJ databases">
        <authorList>
            <person name="Afonso C.L."/>
            <person name="Miller P.J."/>
            <person name="Scott M.A."/>
            <person name="Spackman E."/>
            <person name="Goraichik I."/>
            <person name="Dimitrov K.M."/>
            <person name="Suarez D.L."/>
            <person name="Swayne D.E."/>
        </authorList>
    </citation>
    <scope>NUCLEOTIDE SEQUENCE [LARGE SCALE GENOMIC DNA]</scope>
    <source>
        <strain evidence="2 3">ATCC 9172</strain>
    </source>
</reference>
<sequence length="170" mass="19190">MTIYDVPVDDTVFFPVSGDMMRRMKFEEESKNVAVATHANERCDRHNQCQNTQKEDEMSTTNSSKTGTVKHPSWSVPNQMRVFGTDVMHQGTTYSLERANENGDEYSLKATVTQLEEIGHGLTTDPYVNLVVDSAPFGNTVLNLDIAELETLTDWLMGIVEKVQHLKPKH</sequence>
<dbReference type="AlphaFoldDB" id="A0A2H1KJS8"/>
<feature type="region of interest" description="Disordered" evidence="1">
    <location>
        <begin position="45"/>
        <end position="75"/>
    </location>
</feature>
<name>A0A2H1KJS8_BRELN</name>
<dbReference type="Proteomes" id="UP000234641">
    <property type="component" value="Unassembled WGS sequence"/>
</dbReference>
<organism evidence="2 3">
    <name type="scientific">Brevibacterium linens ATCC 9172</name>
    <dbReference type="NCBI Taxonomy" id="1255617"/>
    <lineage>
        <taxon>Bacteria</taxon>
        <taxon>Bacillati</taxon>
        <taxon>Actinomycetota</taxon>
        <taxon>Actinomycetes</taxon>
        <taxon>Micrococcales</taxon>
        <taxon>Brevibacteriaceae</taxon>
        <taxon>Brevibacterium</taxon>
    </lineage>
</organism>
<protein>
    <submittedName>
        <fullName evidence="2">Uncharacterized protein</fullName>
    </submittedName>
</protein>
<proteinExistence type="predicted"/>
<evidence type="ECO:0000313" key="2">
    <source>
        <dbReference type="EMBL" id="SMY00045.1"/>
    </source>
</evidence>